<gene>
    <name evidence="2" type="ORF">GCM10020366_30980</name>
</gene>
<dbReference type="PANTHER" id="PTHR43464:SF3">
    <property type="entry name" value="SAM-DEPENDENT METHYLTRANSFERASE"/>
    <property type="match status" value="1"/>
</dbReference>
<dbReference type="Gene3D" id="3.40.50.150">
    <property type="entry name" value="Vaccinia Virus protein VP39"/>
    <property type="match status" value="1"/>
</dbReference>
<evidence type="ECO:0000313" key="3">
    <source>
        <dbReference type="Proteomes" id="UP001500483"/>
    </source>
</evidence>
<dbReference type="PANTHER" id="PTHR43464">
    <property type="entry name" value="METHYLTRANSFERASE"/>
    <property type="match status" value="1"/>
</dbReference>
<name>A0ABP6RPB5_9PSEU</name>
<proteinExistence type="predicted"/>
<keyword evidence="3" id="KW-1185">Reference proteome</keyword>
<dbReference type="GO" id="GO:0008168">
    <property type="term" value="F:methyltransferase activity"/>
    <property type="evidence" value="ECO:0007669"/>
    <property type="project" value="UniProtKB-KW"/>
</dbReference>
<dbReference type="InterPro" id="IPR029063">
    <property type="entry name" value="SAM-dependent_MTases_sf"/>
</dbReference>
<reference evidence="3" key="1">
    <citation type="journal article" date="2019" name="Int. J. Syst. Evol. Microbiol.">
        <title>The Global Catalogue of Microorganisms (GCM) 10K type strain sequencing project: providing services to taxonomists for standard genome sequencing and annotation.</title>
        <authorList>
            <consortium name="The Broad Institute Genomics Platform"/>
            <consortium name="The Broad Institute Genome Sequencing Center for Infectious Disease"/>
            <person name="Wu L."/>
            <person name="Ma J."/>
        </authorList>
    </citation>
    <scope>NUCLEOTIDE SEQUENCE [LARGE SCALE GENOMIC DNA]</scope>
    <source>
        <strain evidence="3">JCM 9687</strain>
    </source>
</reference>
<keyword evidence="2" id="KW-0808">Transferase</keyword>
<organism evidence="2 3">
    <name type="scientific">Saccharopolyspora gregorii</name>
    <dbReference type="NCBI Taxonomy" id="33914"/>
    <lineage>
        <taxon>Bacteria</taxon>
        <taxon>Bacillati</taxon>
        <taxon>Actinomycetota</taxon>
        <taxon>Actinomycetes</taxon>
        <taxon>Pseudonocardiales</taxon>
        <taxon>Pseudonocardiaceae</taxon>
        <taxon>Saccharopolyspora</taxon>
    </lineage>
</organism>
<dbReference type="SUPFAM" id="SSF53335">
    <property type="entry name" value="S-adenosyl-L-methionine-dependent methyltransferases"/>
    <property type="match status" value="1"/>
</dbReference>
<dbReference type="GO" id="GO:0032259">
    <property type="term" value="P:methylation"/>
    <property type="evidence" value="ECO:0007669"/>
    <property type="project" value="UniProtKB-KW"/>
</dbReference>
<dbReference type="EMBL" id="BAAAYK010000038">
    <property type="protein sequence ID" value="GAA3358532.1"/>
    <property type="molecule type" value="Genomic_DNA"/>
</dbReference>
<dbReference type="Pfam" id="PF13649">
    <property type="entry name" value="Methyltransf_25"/>
    <property type="match status" value="1"/>
</dbReference>
<evidence type="ECO:0000313" key="2">
    <source>
        <dbReference type="EMBL" id="GAA3358532.1"/>
    </source>
</evidence>
<dbReference type="RefSeq" id="WP_258349225.1">
    <property type="nucleotide sequence ID" value="NZ_BAAAYK010000038.1"/>
</dbReference>
<accession>A0ABP6RPB5</accession>
<comment type="caution">
    <text evidence="2">The sequence shown here is derived from an EMBL/GenBank/DDBJ whole genome shotgun (WGS) entry which is preliminary data.</text>
</comment>
<evidence type="ECO:0000259" key="1">
    <source>
        <dbReference type="Pfam" id="PF13649"/>
    </source>
</evidence>
<protein>
    <submittedName>
        <fullName evidence="2">Class I SAM-dependent methyltransferase</fullName>
    </submittedName>
</protein>
<dbReference type="CDD" id="cd02440">
    <property type="entry name" value="AdoMet_MTases"/>
    <property type="match status" value="1"/>
</dbReference>
<feature type="domain" description="Methyltransferase" evidence="1">
    <location>
        <begin position="40"/>
        <end position="115"/>
    </location>
</feature>
<dbReference type="InterPro" id="IPR041698">
    <property type="entry name" value="Methyltransf_25"/>
</dbReference>
<keyword evidence="2" id="KW-0489">Methyltransferase</keyword>
<dbReference type="Proteomes" id="UP001500483">
    <property type="component" value="Unassembled WGS sequence"/>
</dbReference>
<sequence>MSDSDYFSIVESTHDVQNPISPAKLREVAEHLEIGAGDRVLDVGAGRGWWAAELAAMGAEVVGLENNEEFVRAARDRAAASGLTDRVRHVHGPALEFEPEPGGYAVATCLGASFALGGFRASMEWMVAALVEHGRFAIGDVHSVDGSSTEELPSLIELVHVAEEFDVEVTGLVSASLDDWDRYESGQWKNAHTWARRNPEHPDRERVLGDSRRFRNDYLTRERGSLGWSVLIGERR</sequence>